<keyword evidence="5" id="KW-0677">Repeat</keyword>
<keyword evidence="3 12" id="KW-0874">Quinone</keyword>
<feature type="binding site" evidence="12">
    <location>
        <position position="72"/>
    </location>
    <ligand>
        <name>[4Fe-4S] cluster</name>
        <dbReference type="ChEBI" id="CHEBI:49883"/>
        <label>2</label>
    </ligand>
</feature>
<evidence type="ECO:0000313" key="14">
    <source>
        <dbReference type="EMBL" id="PID55558.1"/>
    </source>
</evidence>
<dbReference type="HAMAP" id="MF_01351">
    <property type="entry name" value="NDH1_NuoI"/>
    <property type="match status" value="1"/>
</dbReference>
<feature type="binding site" evidence="12">
    <location>
        <position position="68"/>
    </location>
    <ligand>
        <name>[4Fe-4S] cluster</name>
        <dbReference type="ChEBI" id="CHEBI:49883"/>
        <label>1</label>
    </ligand>
</feature>
<accession>A0A2G6E1D8</accession>
<feature type="domain" description="4Fe-4S ferredoxin-type" evidence="13">
    <location>
        <begin position="93"/>
        <end position="122"/>
    </location>
</feature>
<dbReference type="GO" id="GO:0050136">
    <property type="term" value="F:NADH dehydrogenase (quinone) (non-electrogenic) activity"/>
    <property type="evidence" value="ECO:0007669"/>
    <property type="project" value="UniProtKB-UniRule"/>
</dbReference>
<dbReference type="EC" id="7.1.1.-" evidence="12"/>
<evidence type="ECO:0000256" key="9">
    <source>
        <dbReference type="ARBA" id="ARBA00023027"/>
    </source>
</evidence>
<evidence type="ECO:0000256" key="6">
    <source>
        <dbReference type="ARBA" id="ARBA00022967"/>
    </source>
</evidence>
<evidence type="ECO:0000256" key="7">
    <source>
        <dbReference type="ARBA" id="ARBA00023004"/>
    </source>
</evidence>
<evidence type="ECO:0000256" key="5">
    <source>
        <dbReference type="ARBA" id="ARBA00022737"/>
    </source>
</evidence>
<dbReference type="EMBL" id="PDPS01000068">
    <property type="protein sequence ID" value="PID55558.1"/>
    <property type="molecule type" value="Genomic_DNA"/>
</dbReference>
<dbReference type="Gene3D" id="3.30.70.3270">
    <property type="match status" value="1"/>
</dbReference>
<keyword evidence="1 12" id="KW-1003">Cell membrane</keyword>
<dbReference type="Proteomes" id="UP000229740">
    <property type="component" value="Unassembled WGS sequence"/>
</dbReference>
<gene>
    <name evidence="12" type="primary">nuoI</name>
    <name evidence="14" type="ORF">CSB45_15400</name>
</gene>
<dbReference type="GO" id="GO:0048038">
    <property type="term" value="F:quinone binding"/>
    <property type="evidence" value="ECO:0007669"/>
    <property type="project" value="UniProtKB-KW"/>
</dbReference>
<comment type="cofactor">
    <cofactor evidence="12">
        <name>[4Fe-4S] cluster</name>
        <dbReference type="ChEBI" id="CHEBI:49883"/>
    </cofactor>
    <text evidence="12">Binds 2 [4Fe-4S] clusters per subunit.</text>
</comment>
<feature type="domain" description="4Fe-4S ferredoxin-type" evidence="13">
    <location>
        <begin position="50"/>
        <end position="82"/>
    </location>
</feature>
<dbReference type="PANTHER" id="PTHR10849:SF24">
    <property type="entry name" value="NADH-QUINONE OXIDOREDUCTASE SUBUNIT I 2"/>
    <property type="match status" value="1"/>
</dbReference>
<evidence type="ECO:0000259" key="13">
    <source>
        <dbReference type="PROSITE" id="PS51379"/>
    </source>
</evidence>
<keyword evidence="7 12" id="KW-0408">Iron</keyword>
<feature type="binding site" evidence="12">
    <location>
        <position position="108"/>
    </location>
    <ligand>
        <name>[4Fe-4S] cluster</name>
        <dbReference type="ChEBI" id="CHEBI:49883"/>
        <label>2</label>
    </ligand>
</feature>
<comment type="catalytic activity">
    <reaction evidence="12">
        <text>a quinone + NADH + 5 H(+)(in) = a quinol + NAD(+) + 4 H(+)(out)</text>
        <dbReference type="Rhea" id="RHEA:57888"/>
        <dbReference type="ChEBI" id="CHEBI:15378"/>
        <dbReference type="ChEBI" id="CHEBI:24646"/>
        <dbReference type="ChEBI" id="CHEBI:57540"/>
        <dbReference type="ChEBI" id="CHEBI:57945"/>
        <dbReference type="ChEBI" id="CHEBI:132124"/>
    </reaction>
</comment>
<comment type="subcellular location">
    <subcellularLocation>
        <location evidence="12">Cell membrane</location>
        <topology evidence="12">Peripheral membrane protein</topology>
    </subcellularLocation>
</comment>
<dbReference type="PROSITE" id="PS51379">
    <property type="entry name" value="4FE4S_FER_2"/>
    <property type="match status" value="2"/>
</dbReference>
<dbReference type="AlphaFoldDB" id="A0A2G6E1D8"/>
<evidence type="ECO:0000256" key="11">
    <source>
        <dbReference type="ARBA" id="ARBA00023136"/>
    </source>
</evidence>
<evidence type="ECO:0000256" key="8">
    <source>
        <dbReference type="ARBA" id="ARBA00023014"/>
    </source>
</evidence>
<evidence type="ECO:0000313" key="15">
    <source>
        <dbReference type="Proteomes" id="UP000229740"/>
    </source>
</evidence>
<feature type="binding site" evidence="12">
    <location>
        <position position="105"/>
    </location>
    <ligand>
        <name>[4Fe-4S] cluster</name>
        <dbReference type="ChEBI" id="CHEBI:49883"/>
        <label>2</label>
    </ligand>
</feature>
<keyword evidence="9 12" id="KW-0520">NAD</keyword>
<feature type="binding site" evidence="12">
    <location>
        <position position="65"/>
    </location>
    <ligand>
        <name>[4Fe-4S] cluster</name>
        <dbReference type="ChEBI" id="CHEBI:49883"/>
        <label>1</label>
    </ligand>
</feature>
<dbReference type="PROSITE" id="PS00198">
    <property type="entry name" value="4FE4S_FER_1"/>
    <property type="match status" value="1"/>
</dbReference>
<dbReference type="InterPro" id="IPR017900">
    <property type="entry name" value="4Fe4S_Fe_S_CS"/>
</dbReference>
<protein>
    <recommendedName>
        <fullName evidence="12">NADH-quinone oxidoreductase subunit I</fullName>
        <ecNumber evidence="12">7.1.1.-</ecNumber>
    </recommendedName>
    <alternativeName>
        <fullName evidence="12">NADH dehydrogenase I subunit I</fullName>
    </alternativeName>
    <alternativeName>
        <fullName evidence="12">NDH-1 subunit I</fullName>
    </alternativeName>
</protein>
<keyword evidence="11 12" id="KW-0472">Membrane</keyword>
<dbReference type="GO" id="GO:0051539">
    <property type="term" value="F:4 iron, 4 sulfur cluster binding"/>
    <property type="evidence" value="ECO:0007669"/>
    <property type="project" value="UniProtKB-KW"/>
</dbReference>
<organism evidence="14 15">
    <name type="scientific">candidate division KSB3 bacterium</name>
    <dbReference type="NCBI Taxonomy" id="2044937"/>
    <lineage>
        <taxon>Bacteria</taxon>
        <taxon>candidate division KSB3</taxon>
    </lineage>
</organism>
<comment type="function">
    <text evidence="12">NDH-1 shuttles electrons from NADH, via FMN and iron-sulfur (Fe-S) centers, to quinones in the respiratory chain. The immediate electron acceptor for the enzyme in this species is believed to be ubiquinone. Couples the redox reaction to proton translocation (for every two electrons transferred, four hydrogen ions are translocated across the cytoplasmic membrane), and thus conserves the redox energy in a proton gradient.</text>
</comment>
<keyword evidence="4 12" id="KW-0479">Metal-binding</keyword>
<dbReference type="Pfam" id="PF12838">
    <property type="entry name" value="Fer4_7"/>
    <property type="match status" value="1"/>
</dbReference>
<evidence type="ECO:0000256" key="10">
    <source>
        <dbReference type="ARBA" id="ARBA00023075"/>
    </source>
</evidence>
<feature type="binding site" evidence="12">
    <location>
        <position position="102"/>
    </location>
    <ligand>
        <name>[4Fe-4S] cluster</name>
        <dbReference type="ChEBI" id="CHEBI:49883"/>
        <label>2</label>
    </ligand>
</feature>
<evidence type="ECO:0000256" key="4">
    <source>
        <dbReference type="ARBA" id="ARBA00022723"/>
    </source>
</evidence>
<reference evidence="14 15" key="1">
    <citation type="submission" date="2017-10" db="EMBL/GenBank/DDBJ databases">
        <title>Novel microbial diversity and functional potential in the marine mammal oral microbiome.</title>
        <authorList>
            <person name="Dudek N.K."/>
            <person name="Sun C.L."/>
            <person name="Burstein D."/>
            <person name="Kantor R.S."/>
            <person name="Aliaga Goltsman D.S."/>
            <person name="Bik E.M."/>
            <person name="Thomas B.C."/>
            <person name="Banfield J.F."/>
            <person name="Relman D.A."/>
        </authorList>
    </citation>
    <scope>NUCLEOTIDE SEQUENCE [LARGE SCALE GENOMIC DNA]</scope>
    <source>
        <strain evidence="14">DOLZORAL124_49_17</strain>
    </source>
</reference>
<evidence type="ECO:0000256" key="3">
    <source>
        <dbReference type="ARBA" id="ARBA00022719"/>
    </source>
</evidence>
<dbReference type="GO" id="GO:0005886">
    <property type="term" value="C:plasma membrane"/>
    <property type="evidence" value="ECO:0007669"/>
    <property type="project" value="UniProtKB-SubCell"/>
</dbReference>
<comment type="caution">
    <text evidence="14">The sequence shown here is derived from an EMBL/GenBank/DDBJ whole genome shotgun (WGS) entry which is preliminary data.</text>
</comment>
<sequence>MKQYFSDIFFGLQSLFAGLWITIIEFFKPKVTEYYPYEEPVLPKRFRGHIELVSDEEGKSKCIVCGLCQRVCPSGCINLAGEKPEGSKKKVLTKYDLDFTLCSLCGSCIESCHVGAIRFSHEYNLASSRKEDFHMDLLKRMEETT</sequence>
<keyword evidence="8 12" id="KW-0411">Iron-sulfur</keyword>
<comment type="subunit">
    <text evidence="12">NDH-1 is composed of 14 different subunits. Subunits NuoA, H, J, K, L, M, N constitute the membrane sector of the complex.</text>
</comment>
<feature type="binding site" evidence="12">
    <location>
        <position position="112"/>
    </location>
    <ligand>
        <name>[4Fe-4S] cluster</name>
        <dbReference type="ChEBI" id="CHEBI:49883"/>
        <label>1</label>
    </ligand>
</feature>
<dbReference type="SUPFAM" id="SSF54862">
    <property type="entry name" value="4Fe-4S ferredoxins"/>
    <property type="match status" value="1"/>
</dbReference>
<proteinExistence type="inferred from homology"/>
<dbReference type="NCBIfam" id="TIGR01971">
    <property type="entry name" value="NuoI"/>
    <property type="match status" value="1"/>
</dbReference>
<name>A0A2G6E1D8_9BACT</name>
<evidence type="ECO:0000256" key="1">
    <source>
        <dbReference type="ARBA" id="ARBA00022475"/>
    </source>
</evidence>
<keyword evidence="6 12" id="KW-1278">Translocase</keyword>
<keyword evidence="10 12" id="KW-0830">Ubiquinone</keyword>
<dbReference type="PANTHER" id="PTHR10849">
    <property type="entry name" value="NADH DEHYDROGENASE UBIQUINONE IRON-SULFUR PROTEIN 8, MITOCHONDRIAL"/>
    <property type="match status" value="1"/>
</dbReference>
<dbReference type="InterPro" id="IPR017896">
    <property type="entry name" value="4Fe4S_Fe-S-bd"/>
</dbReference>
<keyword evidence="2 12" id="KW-0004">4Fe-4S</keyword>
<evidence type="ECO:0000256" key="12">
    <source>
        <dbReference type="HAMAP-Rule" id="MF_01351"/>
    </source>
</evidence>
<evidence type="ECO:0000256" key="2">
    <source>
        <dbReference type="ARBA" id="ARBA00022485"/>
    </source>
</evidence>
<dbReference type="GO" id="GO:0005506">
    <property type="term" value="F:iron ion binding"/>
    <property type="evidence" value="ECO:0007669"/>
    <property type="project" value="UniProtKB-UniRule"/>
</dbReference>
<comment type="similarity">
    <text evidence="12">Belongs to the complex I 23 kDa subunit family.</text>
</comment>
<dbReference type="InterPro" id="IPR010226">
    <property type="entry name" value="NADH_quinone_OxRdtase_chainI"/>
</dbReference>
<feature type="binding site" evidence="12">
    <location>
        <position position="62"/>
    </location>
    <ligand>
        <name>[4Fe-4S] cluster</name>
        <dbReference type="ChEBI" id="CHEBI:49883"/>
        <label>1</label>
    </ligand>
</feature>